<dbReference type="InterPro" id="IPR040067">
    <property type="entry name" value="WDR47"/>
</dbReference>
<dbReference type="InterPro" id="IPR001680">
    <property type="entry name" value="WD40_rpt"/>
</dbReference>
<dbReference type="PANTHER" id="PTHR19863">
    <property type="entry name" value="NEMITIN (NEURONAL ENRICHED MAP INTERACTING PROTEIN) HOMOLOG"/>
    <property type="match status" value="1"/>
</dbReference>
<feature type="compositionally biased region" description="Low complexity" evidence="2">
    <location>
        <begin position="547"/>
        <end position="558"/>
    </location>
</feature>
<feature type="region of interest" description="Disordered" evidence="2">
    <location>
        <begin position="330"/>
        <end position="413"/>
    </location>
</feature>
<feature type="region of interest" description="Disordered" evidence="2">
    <location>
        <begin position="499"/>
        <end position="558"/>
    </location>
</feature>
<accession>A0A310SWA0</accession>
<feature type="repeat" description="WD" evidence="1">
    <location>
        <begin position="1260"/>
        <end position="1296"/>
    </location>
</feature>
<feature type="compositionally biased region" description="Basic and acidic residues" evidence="2">
    <location>
        <begin position="522"/>
        <end position="546"/>
    </location>
</feature>
<dbReference type="Pfam" id="PF00400">
    <property type="entry name" value="WD40"/>
    <property type="match status" value="4"/>
</dbReference>
<dbReference type="SMART" id="SM00320">
    <property type="entry name" value="WD40"/>
    <property type="match status" value="7"/>
</dbReference>
<dbReference type="Proteomes" id="UP000250275">
    <property type="component" value="Unassembled WGS sequence"/>
</dbReference>
<dbReference type="OrthoDB" id="187712at2759"/>
<feature type="region of interest" description="Disordered" evidence="2">
    <location>
        <begin position="446"/>
        <end position="469"/>
    </location>
</feature>
<feature type="compositionally biased region" description="Polar residues" evidence="2">
    <location>
        <begin position="362"/>
        <end position="378"/>
    </location>
</feature>
<dbReference type="PROSITE" id="PS50294">
    <property type="entry name" value="WD_REPEATS_REGION"/>
    <property type="match status" value="3"/>
</dbReference>
<feature type="region of interest" description="Disordered" evidence="2">
    <location>
        <begin position="872"/>
        <end position="916"/>
    </location>
</feature>
<feature type="repeat" description="WD" evidence="1">
    <location>
        <begin position="1214"/>
        <end position="1248"/>
    </location>
</feature>
<feature type="repeat" description="WD" evidence="1">
    <location>
        <begin position="976"/>
        <end position="1006"/>
    </location>
</feature>
<keyword evidence="1" id="KW-0853">WD repeat</keyword>
<dbReference type="SUPFAM" id="SSF50978">
    <property type="entry name" value="WD40 repeat-like"/>
    <property type="match status" value="1"/>
</dbReference>
<dbReference type="InterPro" id="IPR015943">
    <property type="entry name" value="WD40/YVTN_repeat-like_dom_sf"/>
</dbReference>
<keyword evidence="4" id="KW-1185">Reference proteome</keyword>
<feature type="compositionally biased region" description="Low complexity" evidence="2">
    <location>
        <begin position="31"/>
        <end position="44"/>
    </location>
</feature>
<feature type="compositionally biased region" description="Polar residues" evidence="2">
    <location>
        <begin position="446"/>
        <end position="456"/>
    </location>
</feature>
<dbReference type="EMBL" id="KQ759842">
    <property type="protein sequence ID" value="OAD62613.1"/>
    <property type="molecule type" value="Genomic_DNA"/>
</dbReference>
<evidence type="ECO:0000256" key="2">
    <source>
        <dbReference type="SAM" id="MobiDB-lite"/>
    </source>
</evidence>
<dbReference type="InterPro" id="IPR036322">
    <property type="entry name" value="WD40_repeat_dom_sf"/>
</dbReference>
<evidence type="ECO:0000313" key="3">
    <source>
        <dbReference type="EMBL" id="OAD62613.1"/>
    </source>
</evidence>
<sequence length="1296" mass="143818">MIYHKPTIPRFRIAERISVAPSNRPIYTKQSSHSSTCSLKSASSTPPCVNRIKQPLGSKGPSPVHTSMPARSGIQSPKPTINGSEPVVLPIEIETFRERVIDSEVDAAISIILLCQICKGIICRYCRRQNSVVGNTYDARVQESHYDVVKPIKTWTLRMPPVWWGSVWRAPVRPSGLSPHGVPQYLTGLRPDLSRGTHAWKSSGTAGEQVTGRLYWIESGSYAVHRRSSVYVPRPEELAVALQSLVGRDRGTWNWQLFADMSTSAHQQAAIRRLEALFRDVKLEQQSNPEITKVEIDSSCCDIHGKHAKENCWNRRGSIGNAYQIRRDSLSRRDAYPGTSPSRRGSLGLPMSPPKKELHPSSFPNTLRKNPLGSSMSAINHAKRDPHASTLGGSALRRDPIGRSMGCLKKDTVSSYNSPLRRDYVAKSMTSLQRPVSRRDANNLSSLFATSPTSPESLKSGLSGSSSDLKARSTSNLKSCLAGSSGNLRSNLNVTLSTDLSMGSNGNLKKDSKLMALSSRRGSYDRRRLSTDSLDNTKRNSWDPGRRGSSGSSGGWDDPIWEEGTFDGGIDQTKFGSKIFANCSSCCTSGIPGLHQKLRDTLNYPRARKPNLKLIEVADSASQILSLKLCLLAMVSSPQNLDSLISYCNWSRVSSVSSCHYNPGQAIVAFDMGDIRVLDPRMDPRFDLKQSRPWPPMYRSHPATRGPSFCYRPMPLDAMAQWMTPHMPDYNYVPARISAANSNKGRDYYYLAPLYRNAMPPPQAMSPLQVPPVAVSPRMMMMEPARSRTKSSGGLCRNSVPPCTCSVGRTRSLEDVRSEVSEWEDYHDENGNHLQRKSPKNGGVCRQVRRSMENLLDVEAVDQHELNTFERVGRSCRKPDDRRNERSGRRRGSYMQEPRQEIDTSNGSSNGGRPRFVPVTALEDVQAVRCAEFHPHGKLYAVGSNSKTLRICSYPKLHDVREDHQTYQPTVLFKRTKHHKGSIYCLAWTPDGQLMATGSNDKTVKLMRFNADTSNLEGQEVELTMHDGTVRDLCFLEDTSNKSSLLISGGAGDCKIFVTDCATGTPFQALSGHSGHVLTLYNWGGAMFVSGSQDKTVRFWDLRTRGCVNMVTPATVPGSRVSLAPLQRRSCFLECRMRNLTVESKSIEFLSDVLEEDRERNQYRVSDQHLIPLQVGSPVAALCVDPSGRLLVSGHEDSSCVLFDIRGGRTVQCFKPHAADIRSIRFSPSAYYLLTGGYDNKLVLTDLQGDLTMPLPSVVVAQHQDKVISGRWHPTEFSFLSTSADKTATLWALPPV</sequence>
<feature type="compositionally biased region" description="Low complexity" evidence="2">
    <location>
        <begin position="457"/>
        <end position="468"/>
    </location>
</feature>
<proteinExistence type="predicted"/>
<organism evidence="3 4">
    <name type="scientific">Eufriesea mexicana</name>
    <dbReference type="NCBI Taxonomy" id="516756"/>
    <lineage>
        <taxon>Eukaryota</taxon>
        <taxon>Metazoa</taxon>
        <taxon>Ecdysozoa</taxon>
        <taxon>Arthropoda</taxon>
        <taxon>Hexapoda</taxon>
        <taxon>Insecta</taxon>
        <taxon>Pterygota</taxon>
        <taxon>Neoptera</taxon>
        <taxon>Endopterygota</taxon>
        <taxon>Hymenoptera</taxon>
        <taxon>Apocrita</taxon>
        <taxon>Aculeata</taxon>
        <taxon>Apoidea</taxon>
        <taxon>Anthophila</taxon>
        <taxon>Apidae</taxon>
        <taxon>Eufriesea</taxon>
    </lineage>
</organism>
<gene>
    <name evidence="3" type="ORF">WN48_07501</name>
</gene>
<dbReference type="Gene3D" id="2.130.10.10">
    <property type="entry name" value="YVTN repeat-like/Quinoprotein amine dehydrogenase"/>
    <property type="match status" value="3"/>
</dbReference>
<evidence type="ECO:0000313" key="4">
    <source>
        <dbReference type="Proteomes" id="UP000250275"/>
    </source>
</evidence>
<feature type="repeat" description="WD" evidence="1">
    <location>
        <begin position="1070"/>
        <end position="1110"/>
    </location>
</feature>
<evidence type="ECO:0000256" key="1">
    <source>
        <dbReference type="PROSITE-ProRule" id="PRU00221"/>
    </source>
</evidence>
<protein>
    <submittedName>
        <fullName evidence="3">WD repeat-containing protein 47</fullName>
    </submittedName>
</protein>
<feature type="region of interest" description="Disordered" evidence="2">
    <location>
        <begin position="27"/>
        <end position="81"/>
    </location>
</feature>
<reference evidence="3 4" key="1">
    <citation type="submission" date="2015-07" db="EMBL/GenBank/DDBJ databases">
        <title>The genome of Eufriesea mexicana.</title>
        <authorList>
            <person name="Pan H."/>
            <person name="Kapheim K."/>
        </authorList>
    </citation>
    <scope>NUCLEOTIDE SEQUENCE [LARGE SCALE GENOMIC DNA]</scope>
    <source>
        <strain evidence="3">0111107269</strain>
        <tissue evidence="3">Whole body</tissue>
    </source>
</reference>
<feature type="compositionally biased region" description="Basic and acidic residues" evidence="2">
    <location>
        <begin position="872"/>
        <end position="887"/>
    </location>
</feature>
<dbReference type="PANTHER" id="PTHR19863:SF5">
    <property type="entry name" value="WD REPEAT-CONTAINING PROTEIN 47"/>
    <property type="match status" value="1"/>
</dbReference>
<name>A0A310SWA0_9HYME</name>
<dbReference type="PROSITE" id="PS50082">
    <property type="entry name" value="WD_REPEATS_2"/>
    <property type="match status" value="4"/>
</dbReference>
<dbReference type="CDD" id="cd00200">
    <property type="entry name" value="WD40"/>
    <property type="match status" value="1"/>
</dbReference>